<sequence length="98" mass="10715">MIKNILILTSLAAVVTSMELCPSYFCDMLPNCEPKCGAGETLMKNGNCDCCGYCVNVALVAEDCTDNNLPSIDANTRYNMCNTGYKCDHKTKKCVLKD</sequence>
<organism evidence="2 3">
    <name type="scientific">Trichonephila clavata</name>
    <name type="common">Joro spider</name>
    <name type="synonym">Nephila clavata</name>
    <dbReference type="NCBI Taxonomy" id="2740835"/>
    <lineage>
        <taxon>Eukaryota</taxon>
        <taxon>Metazoa</taxon>
        <taxon>Ecdysozoa</taxon>
        <taxon>Arthropoda</taxon>
        <taxon>Chelicerata</taxon>
        <taxon>Arachnida</taxon>
        <taxon>Araneae</taxon>
        <taxon>Araneomorphae</taxon>
        <taxon>Entelegynae</taxon>
        <taxon>Araneoidea</taxon>
        <taxon>Nephilidae</taxon>
        <taxon>Trichonephila</taxon>
    </lineage>
</organism>
<dbReference type="EMBL" id="BMAO01018724">
    <property type="protein sequence ID" value="GFR25545.1"/>
    <property type="molecule type" value="Genomic_DNA"/>
</dbReference>
<evidence type="ECO:0000313" key="2">
    <source>
        <dbReference type="EMBL" id="GFR25545.1"/>
    </source>
</evidence>
<dbReference type="AlphaFoldDB" id="A0A8X6J8Z3"/>
<proteinExistence type="predicted"/>
<feature type="chain" id="PRO_5036494520" evidence="1">
    <location>
        <begin position="18"/>
        <end position="98"/>
    </location>
</feature>
<evidence type="ECO:0000256" key="1">
    <source>
        <dbReference type="SAM" id="SignalP"/>
    </source>
</evidence>
<accession>A0A8X6J8Z3</accession>
<name>A0A8X6J8Z3_TRICU</name>
<gene>
    <name evidence="2" type="primary">AVEN_249685_1</name>
    <name evidence="2" type="ORF">TNCT_253381</name>
</gene>
<comment type="caution">
    <text evidence="2">The sequence shown here is derived from an EMBL/GenBank/DDBJ whole genome shotgun (WGS) entry which is preliminary data.</text>
</comment>
<feature type="signal peptide" evidence="1">
    <location>
        <begin position="1"/>
        <end position="17"/>
    </location>
</feature>
<keyword evidence="3" id="KW-1185">Reference proteome</keyword>
<dbReference type="Proteomes" id="UP000887116">
    <property type="component" value="Unassembled WGS sequence"/>
</dbReference>
<evidence type="ECO:0000313" key="3">
    <source>
        <dbReference type="Proteomes" id="UP000887116"/>
    </source>
</evidence>
<protein>
    <submittedName>
        <fullName evidence="2">Uncharacterized protein</fullName>
    </submittedName>
</protein>
<dbReference type="OrthoDB" id="6407710at2759"/>
<reference evidence="2" key="1">
    <citation type="submission" date="2020-07" db="EMBL/GenBank/DDBJ databases">
        <title>Multicomponent nature underlies the extraordinary mechanical properties of spider dragline silk.</title>
        <authorList>
            <person name="Kono N."/>
            <person name="Nakamura H."/>
            <person name="Mori M."/>
            <person name="Yoshida Y."/>
            <person name="Ohtoshi R."/>
            <person name="Malay A.D."/>
            <person name="Moran D.A.P."/>
            <person name="Tomita M."/>
            <person name="Numata K."/>
            <person name="Arakawa K."/>
        </authorList>
    </citation>
    <scope>NUCLEOTIDE SEQUENCE</scope>
</reference>
<keyword evidence="1" id="KW-0732">Signal</keyword>